<protein>
    <recommendedName>
        <fullName evidence="4">PDZ domain-containing protein</fullName>
    </recommendedName>
</protein>
<keyword evidence="2" id="KW-0732">Signal</keyword>
<name>A0A7S1WRY9_ALECA</name>
<proteinExistence type="predicted"/>
<reference evidence="3" key="1">
    <citation type="submission" date="2021-01" db="EMBL/GenBank/DDBJ databases">
        <authorList>
            <person name="Corre E."/>
            <person name="Pelletier E."/>
            <person name="Niang G."/>
            <person name="Scheremetjew M."/>
            <person name="Finn R."/>
            <person name="Kale V."/>
            <person name="Holt S."/>
            <person name="Cochrane G."/>
            <person name="Meng A."/>
            <person name="Brown T."/>
            <person name="Cohen L."/>
        </authorList>
    </citation>
    <scope>NUCLEOTIDE SEQUENCE</scope>
    <source>
        <strain evidence="3">OF101</strain>
    </source>
</reference>
<organism evidence="3">
    <name type="scientific">Alexandrium catenella</name>
    <name type="common">Red tide dinoflagellate</name>
    <name type="synonym">Gonyaulax catenella</name>
    <dbReference type="NCBI Taxonomy" id="2925"/>
    <lineage>
        <taxon>Eukaryota</taxon>
        <taxon>Sar</taxon>
        <taxon>Alveolata</taxon>
        <taxon>Dinophyceae</taxon>
        <taxon>Gonyaulacales</taxon>
        <taxon>Pyrocystaceae</taxon>
        <taxon>Alexandrium</taxon>
    </lineage>
</organism>
<feature type="chain" id="PRO_5030674251" description="PDZ domain-containing protein" evidence="2">
    <location>
        <begin position="28"/>
        <end position="218"/>
    </location>
</feature>
<dbReference type="PANTHER" id="PTHR47661">
    <property type="entry name" value="PHOSPHOGLUCAN PHOSPHATASE LSF1, CHLOROPLASTIC"/>
    <property type="match status" value="1"/>
</dbReference>
<gene>
    <name evidence="3" type="ORF">ACAT0790_LOCUS61268</name>
</gene>
<sequence length="218" mass="23778">MAAFPRRRSTTAATLAAALLAVICCHAVLDAFVGLHPSATRAPTKVPMRVNIFEGLPKFPSMGGEQDPEEVGTRSAREADESTSRLVEVNMPLGIEFEERSGGDIYCKTVDPASDAFSQGVRPGAQLVMVSATFGDEMWNARGVGMTQLMTVVNSRFGATMKLALEKEDKSFLSSFMEAFAAPKVSSEDAAKKEKKLSSVFEEEEAKLQNKEFWNPFR</sequence>
<evidence type="ECO:0000256" key="1">
    <source>
        <dbReference type="SAM" id="MobiDB-lite"/>
    </source>
</evidence>
<evidence type="ECO:0000256" key="2">
    <source>
        <dbReference type="SAM" id="SignalP"/>
    </source>
</evidence>
<evidence type="ECO:0000313" key="3">
    <source>
        <dbReference type="EMBL" id="CAD9184496.1"/>
    </source>
</evidence>
<dbReference type="EMBL" id="HBGE01102747">
    <property type="protein sequence ID" value="CAD9184496.1"/>
    <property type="molecule type" value="Transcribed_RNA"/>
</dbReference>
<feature type="compositionally biased region" description="Basic and acidic residues" evidence="1">
    <location>
        <begin position="71"/>
        <end position="83"/>
    </location>
</feature>
<dbReference type="AlphaFoldDB" id="A0A7S1WRY9"/>
<feature type="region of interest" description="Disordered" evidence="1">
    <location>
        <begin position="59"/>
        <end position="83"/>
    </location>
</feature>
<feature type="signal peptide" evidence="2">
    <location>
        <begin position="1"/>
        <end position="27"/>
    </location>
</feature>
<accession>A0A7S1WRY9</accession>
<evidence type="ECO:0008006" key="4">
    <source>
        <dbReference type="Google" id="ProtNLM"/>
    </source>
</evidence>